<keyword evidence="2" id="KW-1185">Reference proteome</keyword>
<organism evidence="1 2">
    <name type="scientific">Coemansia linderi</name>
    <dbReference type="NCBI Taxonomy" id="2663919"/>
    <lineage>
        <taxon>Eukaryota</taxon>
        <taxon>Fungi</taxon>
        <taxon>Fungi incertae sedis</taxon>
        <taxon>Zoopagomycota</taxon>
        <taxon>Kickxellomycotina</taxon>
        <taxon>Kickxellomycetes</taxon>
        <taxon>Kickxellales</taxon>
        <taxon>Kickxellaceae</taxon>
        <taxon>Coemansia</taxon>
    </lineage>
</organism>
<dbReference type="EMBL" id="JANBUK010000025">
    <property type="protein sequence ID" value="KAJ2792467.1"/>
    <property type="molecule type" value="Genomic_DNA"/>
</dbReference>
<gene>
    <name evidence="1" type="primary">SNZ1_1</name>
    <name evidence="1" type="ORF">GGI18_000388</name>
</gene>
<comment type="caution">
    <text evidence="1">The sequence shown here is derived from an EMBL/GenBank/DDBJ whole genome shotgun (WGS) entry which is preliminary data.</text>
</comment>
<reference evidence="1" key="1">
    <citation type="submission" date="2022-07" db="EMBL/GenBank/DDBJ databases">
        <title>Phylogenomic reconstructions and comparative analyses of Kickxellomycotina fungi.</title>
        <authorList>
            <person name="Reynolds N.K."/>
            <person name="Stajich J.E."/>
            <person name="Barry K."/>
            <person name="Grigoriev I.V."/>
            <person name="Crous P."/>
            <person name="Smith M.E."/>
        </authorList>
    </citation>
    <scope>NUCLEOTIDE SEQUENCE</scope>
    <source>
        <strain evidence="1">BCRC 34191</strain>
    </source>
</reference>
<evidence type="ECO:0000313" key="1">
    <source>
        <dbReference type="EMBL" id="KAJ2792467.1"/>
    </source>
</evidence>
<evidence type="ECO:0000313" key="2">
    <source>
        <dbReference type="Proteomes" id="UP001140066"/>
    </source>
</evidence>
<dbReference type="EC" id="4.3.3.6" evidence="1"/>
<name>A0ACC1KPM3_9FUNG</name>
<accession>A0ACC1KPM3</accession>
<proteinExistence type="predicted"/>
<dbReference type="Proteomes" id="UP001140066">
    <property type="component" value="Unassembled WGS sequence"/>
</dbReference>
<sequence>MPTKAEKEREERIKARKLEASKKSEEKAAKAEKLNKRLVKNKEVTMNARVNMVKGGIIIDVINVVQARLAQAAGFTAVCPLNCTPADLEERKMSRMVDPRVTRAIANAVLIPTVVKITIGHDVEADVAVEVGANLIDESEFAISDPATFYIEEKLDLSVPVICGVSNLADCVRRMREGASILRTKHDSPDVRADATLVMLNSILTDLELLRAADDDMEEWLEENNMTEDEVEHLKDVNSLSYFPIYASGGISTPRDVALMMKIGCSGVFVDNSVFASDNPRNRLRAIAKAVTSYKNMEDMVALSIGTAERF</sequence>
<protein>
    <submittedName>
        <fullName evidence="1">Pyridoxal 5'-phosphate synthase subunit snz1</fullName>
        <ecNumber evidence="1">4.3.3.6</ecNumber>
    </submittedName>
</protein>
<keyword evidence="1" id="KW-0456">Lyase</keyword>